<name>A0A7S8FJR0_9CRUS</name>
<comment type="subunit">
    <text evidence="3">F-type ATPases have 2 components, CF(1) - the catalytic core - and CF(0) - the membrane proton channel.</text>
</comment>
<proteinExistence type="inferred from homology"/>
<sequence>MPQMAPLPWVSVILLCFFILILIMSITYFIYDPMPKSVSYGNISSKMMNWKW</sequence>
<feature type="transmembrane region" description="Helical" evidence="13">
    <location>
        <begin position="6"/>
        <end position="31"/>
    </location>
</feature>
<dbReference type="GeneID" id="63651579"/>
<comment type="similarity">
    <text evidence="2 12">Belongs to the ATPase protein 8 family.</text>
</comment>
<protein>
    <recommendedName>
        <fullName evidence="12">ATP synthase complex subunit 8</fullName>
    </recommendedName>
</protein>
<keyword evidence="5 12" id="KW-0138">CF(0)</keyword>
<reference evidence="14" key="1">
    <citation type="submission" date="2020-10" db="EMBL/GenBank/DDBJ databases">
        <authorList>
            <person name="Sun X."/>
        </authorList>
    </citation>
    <scope>NUCLEOTIDE SEQUENCE</scope>
</reference>
<keyword evidence="6 12" id="KW-0812">Transmembrane</keyword>
<evidence type="ECO:0000256" key="9">
    <source>
        <dbReference type="ARBA" id="ARBA00023065"/>
    </source>
</evidence>
<keyword evidence="4 12" id="KW-0813">Transport</keyword>
<dbReference type="GO" id="GO:0015986">
    <property type="term" value="P:proton motive force-driven ATP synthesis"/>
    <property type="evidence" value="ECO:0007669"/>
    <property type="project" value="InterPro"/>
</dbReference>
<geneLocation type="mitochondrion" evidence="14"/>
<comment type="subcellular location">
    <subcellularLocation>
        <location evidence="1 12">Mitochondrion membrane</location>
        <topology evidence="1 12">Single-pass membrane protein</topology>
    </subcellularLocation>
</comment>
<evidence type="ECO:0000256" key="11">
    <source>
        <dbReference type="ARBA" id="ARBA00023136"/>
    </source>
</evidence>
<dbReference type="GO" id="GO:0031966">
    <property type="term" value="C:mitochondrial membrane"/>
    <property type="evidence" value="ECO:0007669"/>
    <property type="project" value="UniProtKB-SubCell"/>
</dbReference>
<dbReference type="EMBL" id="MW136376">
    <property type="protein sequence ID" value="QPD06971.1"/>
    <property type="molecule type" value="Genomic_DNA"/>
</dbReference>
<organism evidence="14">
    <name type="scientific">Branchinella kugenumaensis</name>
    <dbReference type="NCBI Taxonomy" id="381660"/>
    <lineage>
        <taxon>Eukaryota</taxon>
        <taxon>Metazoa</taxon>
        <taxon>Ecdysozoa</taxon>
        <taxon>Arthropoda</taxon>
        <taxon>Crustacea</taxon>
        <taxon>Branchiopoda</taxon>
        <taxon>Anostraca</taxon>
        <taxon>Thamnocephalidae</taxon>
        <taxon>Branchinella</taxon>
    </lineage>
</organism>
<evidence type="ECO:0000256" key="2">
    <source>
        <dbReference type="ARBA" id="ARBA00008892"/>
    </source>
</evidence>
<evidence type="ECO:0000313" key="14">
    <source>
        <dbReference type="EMBL" id="QPD06971.1"/>
    </source>
</evidence>
<evidence type="ECO:0000256" key="6">
    <source>
        <dbReference type="ARBA" id="ARBA00022692"/>
    </source>
</evidence>
<dbReference type="RefSeq" id="YP_010043650.1">
    <property type="nucleotide sequence ID" value="NC_054250.1"/>
</dbReference>
<evidence type="ECO:0000256" key="8">
    <source>
        <dbReference type="ARBA" id="ARBA00022989"/>
    </source>
</evidence>
<evidence type="ECO:0000256" key="10">
    <source>
        <dbReference type="ARBA" id="ARBA00023128"/>
    </source>
</evidence>
<dbReference type="GO" id="GO:0015078">
    <property type="term" value="F:proton transmembrane transporter activity"/>
    <property type="evidence" value="ECO:0007669"/>
    <property type="project" value="InterPro"/>
</dbReference>
<dbReference type="CTD" id="4509"/>
<evidence type="ECO:0000256" key="13">
    <source>
        <dbReference type="SAM" id="Phobius"/>
    </source>
</evidence>
<evidence type="ECO:0000256" key="5">
    <source>
        <dbReference type="ARBA" id="ARBA00022547"/>
    </source>
</evidence>
<gene>
    <name evidence="14" type="primary">ATP8</name>
</gene>
<keyword evidence="8 13" id="KW-1133">Transmembrane helix</keyword>
<evidence type="ECO:0000256" key="4">
    <source>
        <dbReference type="ARBA" id="ARBA00022448"/>
    </source>
</evidence>
<evidence type="ECO:0000256" key="3">
    <source>
        <dbReference type="ARBA" id="ARBA00011291"/>
    </source>
</evidence>
<evidence type="ECO:0000256" key="1">
    <source>
        <dbReference type="ARBA" id="ARBA00004304"/>
    </source>
</evidence>
<evidence type="ECO:0000256" key="12">
    <source>
        <dbReference type="RuleBase" id="RU003661"/>
    </source>
</evidence>
<dbReference type="InterPro" id="IPR001421">
    <property type="entry name" value="ATP8_metazoa"/>
</dbReference>
<keyword evidence="9 12" id="KW-0406">Ion transport</keyword>
<dbReference type="AlphaFoldDB" id="A0A7S8FJR0"/>
<evidence type="ECO:0000256" key="7">
    <source>
        <dbReference type="ARBA" id="ARBA00022781"/>
    </source>
</evidence>
<dbReference type="Pfam" id="PF00895">
    <property type="entry name" value="ATP-synt_8"/>
    <property type="match status" value="1"/>
</dbReference>
<keyword evidence="11 13" id="KW-0472">Membrane</keyword>
<keyword evidence="7 12" id="KW-0375">Hydrogen ion transport</keyword>
<accession>A0A7S8FJR0</accession>
<dbReference type="GO" id="GO:0045259">
    <property type="term" value="C:proton-transporting ATP synthase complex"/>
    <property type="evidence" value="ECO:0007669"/>
    <property type="project" value="UniProtKB-KW"/>
</dbReference>
<keyword evidence="10 12" id="KW-0496">Mitochondrion</keyword>